<dbReference type="Proteomes" id="UP001189122">
    <property type="component" value="Unassembled WGS sequence"/>
</dbReference>
<organism evidence="1 2">
    <name type="scientific">Spirodela intermedia</name>
    <name type="common">Intermediate duckweed</name>
    <dbReference type="NCBI Taxonomy" id="51605"/>
    <lineage>
        <taxon>Eukaryota</taxon>
        <taxon>Viridiplantae</taxon>
        <taxon>Streptophyta</taxon>
        <taxon>Embryophyta</taxon>
        <taxon>Tracheophyta</taxon>
        <taxon>Spermatophyta</taxon>
        <taxon>Magnoliopsida</taxon>
        <taxon>Liliopsida</taxon>
        <taxon>Araceae</taxon>
        <taxon>Lemnoideae</taxon>
        <taxon>Spirodela</taxon>
    </lineage>
</organism>
<gene>
    <name evidence="1" type="ORF">SI7747_UN021759</name>
</gene>
<dbReference type="EMBL" id="CACRZD030000304">
    <property type="protein sequence ID" value="CAA6675417.1"/>
    <property type="molecule type" value="Genomic_DNA"/>
</dbReference>
<comment type="caution">
    <text evidence="1">The sequence shown here is derived from an EMBL/GenBank/DDBJ whole genome shotgun (WGS) entry which is preliminary data.</text>
</comment>
<proteinExistence type="predicted"/>
<keyword evidence="2" id="KW-1185">Reference proteome</keyword>
<accession>A0ABN7ED49</accession>
<evidence type="ECO:0000313" key="2">
    <source>
        <dbReference type="Proteomes" id="UP001189122"/>
    </source>
</evidence>
<protein>
    <submittedName>
        <fullName evidence="1">Uncharacterized protein</fullName>
    </submittedName>
</protein>
<sequence>MGQEASASNSVMTAIVGGQDKIMYALPGMPERLKFNVTNLYQWEKFVELTLFGRGLSEHLIDDPEEESQLHLFSDPSRPNQIAFFTKKIEKKSSQEPNTVRILIALAAKLNWEIHQLMSKMYFYMEN</sequence>
<evidence type="ECO:0000313" key="1">
    <source>
        <dbReference type="EMBL" id="CAA6675417.1"/>
    </source>
</evidence>
<reference evidence="2" key="1">
    <citation type="journal article" date="2020" name="Sci. Rep.">
        <title>Chromosome-scale genome assembly for the duckweed Spirodela intermedia, integrating cytogenetic maps, PacBio and Oxford Nanopore libraries.</title>
        <authorList>
            <person name="Hoang P.T.N."/>
            <person name="Fiebig A."/>
            <person name="Novak P."/>
            <person name="Macas J."/>
            <person name="Cao H.X."/>
            <person name="Stepanenko A."/>
            <person name="Chen G."/>
            <person name="Borisjuk N."/>
            <person name="Scholz U."/>
            <person name="Schubert I."/>
        </authorList>
    </citation>
    <scope>NUCLEOTIDE SEQUENCE [LARGE SCALE GENOMIC DNA]</scope>
</reference>
<name>A0ABN7ED49_SPIIN</name>